<feature type="signal peptide" evidence="1">
    <location>
        <begin position="1"/>
        <end position="23"/>
    </location>
</feature>
<protein>
    <submittedName>
        <fullName evidence="2">Uncharacterized protein</fullName>
    </submittedName>
</protein>
<proteinExistence type="predicted"/>
<accession>A0A5C3KLB3</accession>
<evidence type="ECO:0000256" key="1">
    <source>
        <dbReference type="SAM" id="SignalP"/>
    </source>
</evidence>
<keyword evidence="3" id="KW-1185">Reference proteome</keyword>
<feature type="chain" id="PRO_5022964206" evidence="1">
    <location>
        <begin position="24"/>
        <end position="185"/>
    </location>
</feature>
<reference evidence="2 3" key="1">
    <citation type="journal article" date="2019" name="Nat. Ecol. Evol.">
        <title>Megaphylogeny resolves global patterns of mushroom evolution.</title>
        <authorList>
            <person name="Varga T."/>
            <person name="Krizsan K."/>
            <person name="Foldi C."/>
            <person name="Dima B."/>
            <person name="Sanchez-Garcia M."/>
            <person name="Sanchez-Ramirez S."/>
            <person name="Szollosi G.J."/>
            <person name="Szarkandi J.G."/>
            <person name="Papp V."/>
            <person name="Albert L."/>
            <person name="Andreopoulos W."/>
            <person name="Angelini C."/>
            <person name="Antonin V."/>
            <person name="Barry K.W."/>
            <person name="Bougher N.L."/>
            <person name="Buchanan P."/>
            <person name="Buyck B."/>
            <person name="Bense V."/>
            <person name="Catcheside P."/>
            <person name="Chovatia M."/>
            <person name="Cooper J."/>
            <person name="Damon W."/>
            <person name="Desjardin D."/>
            <person name="Finy P."/>
            <person name="Geml J."/>
            <person name="Haridas S."/>
            <person name="Hughes K."/>
            <person name="Justo A."/>
            <person name="Karasinski D."/>
            <person name="Kautmanova I."/>
            <person name="Kiss B."/>
            <person name="Kocsube S."/>
            <person name="Kotiranta H."/>
            <person name="LaButti K.M."/>
            <person name="Lechner B.E."/>
            <person name="Liimatainen K."/>
            <person name="Lipzen A."/>
            <person name="Lukacs Z."/>
            <person name="Mihaltcheva S."/>
            <person name="Morgado L.N."/>
            <person name="Niskanen T."/>
            <person name="Noordeloos M.E."/>
            <person name="Ohm R.A."/>
            <person name="Ortiz-Santana B."/>
            <person name="Ovrebo C."/>
            <person name="Racz N."/>
            <person name="Riley R."/>
            <person name="Savchenko A."/>
            <person name="Shiryaev A."/>
            <person name="Soop K."/>
            <person name="Spirin V."/>
            <person name="Szebenyi C."/>
            <person name="Tomsovsky M."/>
            <person name="Tulloss R.E."/>
            <person name="Uehling J."/>
            <person name="Grigoriev I.V."/>
            <person name="Vagvolgyi C."/>
            <person name="Papp T."/>
            <person name="Martin F.M."/>
            <person name="Miettinen O."/>
            <person name="Hibbett D.S."/>
            <person name="Nagy L.G."/>
        </authorList>
    </citation>
    <scope>NUCLEOTIDE SEQUENCE [LARGE SCALE GENOMIC DNA]</scope>
    <source>
        <strain evidence="2 3">CBS 121175</strain>
    </source>
</reference>
<evidence type="ECO:0000313" key="3">
    <source>
        <dbReference type="Proteomes" id="UP000307440"/>
    </source>
</evidence>
<sequence>MKLSTNVFLAALSAVIHTQSASAADFRWYPAPNCVGSFSICFDLGPNQCCSPFTGPAASIRTVNSVTDFGPVVRVFGHAQELCRPSNFIGGNHNTCIQTSFAIFSAFWVQFLRRELNDNATLPSNVTEKSSCVDATGFGYLDEVTGEEVVFRIPDGKKEEVRVALQNDDVAALKVIAGGSEEVKV</sequence>
<name>A0A5C3KLB3_COPMA</name>
<dbReference type="AlphaFoldDB" id="A0A5C3KLB3"/>
<dbReference type="Proteomes" id="UP000307440">
    <property type="component" value="Unassembled WGS sequence"/>
</dbReference>
<organism evidence="2 3">
    <name type="scientific">Coprinopsis marcescibilis</name>
    <name type="common">Agaric fungus</name>
    <name type="synonym">Psathyrella marcescibilis</name>
    <dbReference type="NCBI Taxonomy" id="230819"/>
    <lineage>
        <taxon>Eukaryota</taxon>
        <taxon>Fungi</taxon>
        <taxon>Dikarya</taxon>
        <taxon>Basidiomycota</taxon>
        <taxon>Agaricomycotina</taxon>
        <taxon>Agaricomycetes</taxon>
        <taxon>Agaricomycetidae</taxon>
        <taxon>Agaricales</taxon>
        <taxon>Agaricineae</taxon>
        <taxon>Psathyrellaceae</taxon>
        <taxon>Coprinopsis</taxon>
    </lineage>
</organism>
<gene>
    <name evidence="2" type="ORF">FA15DRAFT_759174</name>
</gene>
<keyword evidence="1" id="KW-0732">Signal</keyword>
<dbReference type="OrthoDB" id="2949332at2759"/>
<dbReference type="EMBL" id="ML210289">
    <property type="protein sequence ID" value="TFK20757.1"/>
    <property type="molecule type" value="Genomic_DNA"/>
</dbReference>
<evidence type="ECO:0000313" key="2">
    <source>
        <dbReference type="EMBL" id="TFK20757.1"/>
    </source>
</evidence>